<dbReference type="PANTHER" id="PTHR30055">
    <property type="entry name" value="HTH-TYPE TRANSCRIPTIONAL REGULATOR RUTR"/>
    <property type="match status" value="1"/>
</dbReference>
<keyword evidence="3" id="KW-0804">Transcription</keyword>
<sequence>MAEWTTADGATAPRLTPRAREIASAARELLEESGPDRLTMRTLADRLGIKAPSLYKHFPDKHAVEVELTAQLLTETAEALEAVEARAPGSLDALADAYRDHALAHPHLYRLATERPLPRAELPAGLEDRAALPLLRACGGDIDLARATWAFAHGMVILEIHGRFPDGADLDAAWKRGLKALHP</sequence>
<evidence type="ECO:0000259" key="5">
    <source>
        <dbReference type="PROSITE" id="PS50977"/>
    </source>
</evidence>
<dbReference type="Gene3D" id="1.10.10.60">
    <property type="entry name" value="Homeodomain-like"/>
    <property type="match status" value="1"/>
</dbReference>
<dbReference type="EMBL" id="JBEPAZ010000003">
    <property type="protein sequence ID" value="MER6427091.1"/>
    <property type="molecule type" value="Genomic_DNA"/>
</dbReference>
<reference evidence="6 7" key="1">
    <citation type="submission" date="2024-06" db="EMBL/GenBank/DDBJ databases">
        <title>The Natural Products Discovery Center: Release of the First 8490 Sequenced Strains for Exploring Actinobacteria Biosynthetic Diversity.</title>
        <authorList>
            <person name="Kalkreuter E."/>
            <person name="Kautsar S.A."/>
            <person name="Yang D."/>
            <person name="Bader C.D."/>
            <person name="Teijaro C.N."/>
            <person name="Fluegel L."/>
            <person name="Davis C.M."/>
            <person name="Simpson J.R."/>
            <person name="Lauterbach L."/>
            <person name="Steele A.D."/>
            <person name="Gui C."/>
            <person name="Meng S."/>
            <person name="Li G."/>
            <person name="Viehrig K."/>
            <person name="Ye F."/>
            <person name="Su P."/>
            <person name="Kiefer A.F."/>
            <person name="Nichols A."/>
            <person name="Cepeda A.J."/>
            <person name="Yan W."/>
            <person name="Fan B."/>
            <person name="Jiang Y."/>
            <person name="Adhikari A."/>
            <person name="Zheng C.-J."/>
            <person name="Schuster L."/>
            <person name="Cowan T.M."/>
            <person name="Smanski M.J."/>
            <person name="Chevrette M.G."/>
            <person name="De Carvalho L.P.S."/>
            <person name="Shen B."/>
        </authorList>
    </citation>
    <scope>NUCLEOTIDE SEQUENCE [LARGE SCALE GENOMIC DNA]</scope>
    <source>
        <strain evidence="6 7">NPDC001166</strain>
    </source>
</reference>
<dbReference type="RefSeq" id="WP_073893408.1">
    <property type="nucleotide sequence ID" value="NZ_JBEOZW010000019.1"/>
</dbReference>
<dbReference type="Pfam" id="PF13305">
    <property type="entry name" value="TetR_C_33"/>
    <property type="match status" value="1"/>
</dbReference>
<dbReference type="InterPro" id="IPR009057">
    <property type="entry name" value="Homeodomain-like_sf"/>
</dbReference>
<protein>
    <submittedName>
        <fullName evidence="6">TetR/AcrR family transcriptional regulator</fullName>
    </submittedName>
</protein>
<evidence type="ECO:0000256" key="1">
    <source>
        <dbReference type="ARBA" id="ARBA00023015"/>
    </source>
</evidence>
<organism evidence="6 7">
    <name type="scientific">Streptomyces sp. 900105245</name>
    <dbReference type="NCBI Taxonomy" id="3154379"/>
    <lineage>
        <taxon>Bacteria</taxon>
        <taxon>Bacillati</taxon>
        <taxon>Actinomycetota</taxon>
        <taxon>Actinomycetes</taxon>
        <taxon>Kitasatosporales</taxon>
        <taxon>Streptomycetaceae</taxon>
        <taxon>Streptomyces</taxon>
    </lineage>
</organism>
<proteinExistence type="predicted"/>
<accession>A0ABV1U045</accession>
<comment type="caution">
    <text evidence="6">The sequence shown here is derived from an EMBL/GenBank/DDBJ whole genome shotgun (WGS) entry which is preliminary data.</text>
</comment>
<evidence type="ECO:0000313" key="6">
    <source>
        <dbReference type="EMBL" id="MER6427091.1"/>
    </source>
</evidence>
<evidence type="ECO:0000256" key="4">
    <source>
        <dbReference type="PROSITE-ProRule" id="PRU00335"/>
    </source>
</evidence>
<dbReference type="SUPFAM" id="SSF48498">
    <property type="entry name" value="Tetracyclin repressor-like, C-terminal domain"/>
    <property type="match status" value="1"/>
</dbReference>
<dbReference type="Gene3D" id="1.10.357.10">
    <property type="entry name" value="Tetracycline Repressor, domain 2"/>
    <property type="match status" value="1"/>
</dbReference>
<dbReference type="InterPro" id="IPR001647">
    <property type="entry name" value="HTH_TetR"/>
</dbReference>
<keyword evidence="7" id="KW-1185">Reference proteome</keyword>
<gene>
    <name evidence="6" type="ORF">ABT272_04990</name>
</gene>
<dbReference type="Proteomes" id="UP001470023">
    <property type="component" value="Unassembled WGS sequence"/>
</dbReference>
<dbReference type="InterPro" id="IPR036271">
    <property type="entry name" value="Tet_transcr_reg_TetR-rel_C_sf"/>
</dbReference>
<evidence type="ECO:0000313" key="7">
    <source>
        <dbReference type="Proteomes" id="UP001470023"/>
    </source>
</evidence>
<feature type="domain" description="HTH tetR-type" evidence="5">
    <location>
        <begin position="16"/>
        <end position="76"/>
    </location>
</feature>
<evidence type="ECO:0000256" key="2">
    <source>
        <dbReference type="ARBA" id="ARBA00023125"/>
    </source>
</evidence>
<evidence type="ECO:0000256" key="3">
    <source>
        <dbReference type="ARBA" id="ARBA00023163"/>
    </source>
</evidence>
<keyword evidence="1" id="KW-0805">Transcription regulation</keyword>
<dbReference type="PRINTS" id="PR00455">
    <property type="entry name" value="HTHTETR"/>
</dbReference>
<dbReference type="InterPro" id="IPR050109">
    <property type="entry name" value="HTH-type_TetR-like_transc_reg"/>
</dbReference>
<keyword evidence="2 4" id="KW-0238">DNA-binding</keyword>
<name>A0ABV1U045_9ACTN</name>
<dbReference type="PROSITE" id="PS50977">
    <property type="entry name" value="HTH_TETR_2"/>
    <property type="match status" value="1"/>
</dbReference>
<dbReference type="PANTHER" id="PTHR30055:SF239">
    <property type="entry name" value="TRANSCRIPTIONAL REGULATORY PROTEIN"/>
    <property type="match status" value="1"/>
</dbReference>
<dbReference type="SUPFAM" id="SSF46689">
    <property type="entry name" value="Homeodomain-like"/>
    <property type="match status" value="1"/>
</dbReference>
<feature type="DNA-binding region" description="H-T-H motif" evidence="4">
    <location>
        <begin position="39"/>
        <end position="58"/>
    </location>
</feature>
<dbReference type="InterPro" id="IPR025996">
    <property type="entry name" value="MT1864/Rv1816-like_C"/>
</dbReference>
<dbReference type="Pfam" id="PF00440">
    <property type="entry name" value="TetR_N"/>
    <property type="match status" value="1"/>
</dbReference>